<protein>
    <submittedName>
        <fullName evidence="1">Uncharacterized protein</fullName>
    </submittedName>
</protein>
<name>A0AAX3BES3_9SPIR</name>
<proteinExistence type="predicted"/>
<dbReference type="KEGG" id="taqu:KDW03_02045"/>
<sequence>MQRFVLGFLLLLLLFVVFLVVDYFRFENDPVRRAREAIMDELWDFHGYEICPDYFEDPPRFVGDSNGYLIYGMPSIEPWWGAVWAMVYIPKERKKKIEVVFEGKDKYVDSLRGPCKFTYSQLLLYHLFWYGFFTYRGTWWDRLWGTGYYIPYRDVVFDEKTKENLINFGAIKLALLYSGKNFQTLKELVRSVTIFVTKEDIFDPYGREYFYKVQGRYVILGSKGENGKWDFDRETLNKVFSNTEEKLFFVKGDDIIVKILPRE</sequence>
<evidence type="ECO:0000313" key="1">
    <source>
        <dbReference type="EMBL" id="URA10608.1"/>
    </source>
</evidence>
<dbReference type="EMBL" id="CP073355">
    <property type="protein sequence ID" value="URA10608.1"/>
    <property type="molecule type" value="Genomic_DNA"/>
</dbReference>
<reference evidence="1" key="1">
    <citation type="submission" date="2021-04" db="EMBL/GenBank/DDBJ databases">
        <authorList>
            <person name="Postec A."/>
        </authorList>
    </citation>
    <scope>NUCLEOTIDE SEQUENCE</scope>
    <source>
        <strain evidence="1">F1F22</strain>
    </source>
</reference>
<evidence type="ECO:0000313" key="2">
    <source>
        <dbReference type="Proteomes" id="UP001056539"/>
    </source>
</evidence>
<dbReference type="Proteomes" id="UP001056539">
    <property type="component" value="Chromosome"/>
</dbReference>
<dbReference type="RefSeq" id="WP_271435736.1">
    <property type="nucleotide sequence ID" value="NZ_CP073355.1"/>
</dbReference>
<gene>
    <name evidence="1" type="ORF">KDW03_02045</name>
</gene>
<dbReference type="AlphaFoldDB" id="A0AAX3BES3"/>
<accession>A0AAX3BES3</accession>
<reference evidence="1" key="2">
    <citation type="submission" date="2022-06" db="EMBL/GenBank/DDBJ databases">
        <title>Thermospira aquatica gen. nov., sp. nov.</title>
        <authorList>
            <person name="Ben Ali Gam Z."/>
            <person name="Labat M."/>
        </authorList>
    </citation>
    <scope>NUCLEOTIDE SEQUENCE</scope>
    <source>
        <strain evidence="1">F1F22</strain>
    </source>
</reference>
<organism evidence="1 2">
    <name type="scientific">Thermospira aquatica</name>
    <dbReference type="NCBI Taxonomy" id="2828656"/>
    <lineage>
        <taxon>Bacteria</taxon>
        <taxon>Pseudomonadati</taxon>
        <taxon>Spirochaetota</taxon>
        <taxon>Spirochaetia</taxon>
        <taxon>Brevinematales</taxon>
        <taxon>Thermospiraceae</taxon>
        <taxon>Thermospira</taxon>
    </lineage>
</organism>
<keyword evidence="2" id="KW-1185">Reference proteome</keyword>